<name>A0A072TSW0_MEDTR</name>
<accession>A0A072TSW0</accession>
<gene>
    <name evidence="1" type="ORF">MTR_0126s0070</name>
</gene>
<dbReference type="Proteomes" id="UP000002051">
    <property type="component" value="Unassembled WGS sequence"/>
</dbReference>
<dbReference type="EnsemblPlants" id="KEH16645">
    <property type="protein sequence ID" value="KEH16645"/>
    <property type="gene ID" value="MTR_0126s0070"/>
</dbReference>
<reference evidence="1 3" key="2">
    <citation type="journal article" date="2014" name="BMC Genomics">
        <title>An improved genome release (version Mt4.0) for the model legume Medicago truncatula.</title>
        <authorList>
            <person name="Tang H."/>
            <person name="Krishnakumar V."/>
            <person name="Bidwell S."/>
            <person name="Rosen B."/>
            <person name="Chan A."/>
            <person name="Zhou S."/>
            <person name="Gentzbittel L."/>
            <person name="Childs K.L."/>
            <person name="Yandell M."/>
            <person name="Gundlach H."/>
            <person name="Mayer K.F."/>
            <person name="Schwartz D.C."/>
            <person name="Town C.D."/>
        </authorList>
    </citation>
    <scope>GENOME REANNOTATION</scope>
    <source>
        <strain evidence="1">A17</strain>
        <strain evidence="2 3">cv. Jemalong A17</strain>
    </source>
</reference>
<reference evidence="1 3" key="1">
    <citation type="journal article" date="2011" name="Nature">
        <title>The Medicago genome provides insight into the evolution of rhizobial symbioses.</title>
        <authorList>
            <person name="Young N.D."/>
            <person name="Debelle F."/>
            <person name="Oldroyd G.E."/>
            <person name="Geurts R."/>
            <person name="Cannon S.B."/>
            <person name="Udvardi M.K."/>
            <person name="Benedito V.A."/>
            <person name="Mayer K.F."/>
            <person name="Gouzy J."/>
            <person name="Schoof H."/>
            <person name="Van de Peer Y."/>
            <person name="Proost S."/>
            <person name="Cook D.R."/>
            <person name="Meyers B.C."/>
            <person name="Spannagl M."/>
            <person name="Cheung F."/>
            <person name="De Mita S."/>
            <person name="Krishnakumar V."/>
            <person name="Gundlach H."/>
            <person name="Zhou S."/>
            <person name="Mudge J."/>
            <person name="Bharti A.K."/>
            <person name="Murray J.D."/>
            <person name="Naoumkina M.A."/>
            <person name="Rosen B."/>
            <person name="Silverstein K.A."/>
            <person name="Tang H."/>
            <person name="Rombauts S."/>
            <person name="Zhao P.X."/>
            <person name="Zhou P."/>
            <person name="Barbe V."/>
            <person name="Bardou P."/>
            <person name="Bechner M."/>
            <person name="Bellec A."/>
            <person name="Berger A."/>
            <person name="Berges H."/>
            <person name="Bidwell S."/>
            <person name="Bisseling T."/>
            <person name="Choisne N."/>
            <person name="Couloux A."/>
            <person name="Denny R."/>
            <person name="Deshpande S."/>
            <person name="Dai X."/>
            <person name="Doyle J.J."/>
            <person name="Dudez A.M."/>
            <person name="Farmer A.D."/>
            <person name="Fouteau S."/>
            <person name="Franken C."/>
            <person name="Gibelin C."/>
            <person name="Gish J."/>
            <person name="Goldstein S."/>
            <person name="Gonzalez A.J."/>
            <person name="Green P.J."/>
            <person name="Hallab A."/>
            <person name="Hartog M."/>
            <person name="Hua A."/>
            <person name="Humphray S.J."/>
            <person name="Jeong D.H."/>
            <person name="Jing Y."/>
            <person name="Jocker A."/>
            <person name="Kenton S.M."/>
            <person name="Kim D.J."/>
            <person name="Klee K."/>
            <person name="Lai H."/>
            <person name="Lang C."/>
            <person name="Lin S."/>
            <person name="Macmil S.L."/>
            <person name="Magdelenat G."/>
            <person name="Matthews L."/>
            <person name="McCorrison J."/>
            <person name="Monaghan E.L."/>
            <person name="Mun J.H."/>
            <person name="Najar F.Z."/>
            <person name="Nicholson C."/>
            <person name="Noirot C."/>
            <person name="O'Bleness M."/>
            <person name="Paule C.R."/>
            <person name="Poulain J."/>
            <person name="Prion F."/>
            <person name="Qin B."/>
            <person name="Qu C."/>
            <person name="Retzel E.F."/>
            <person name="Riddle C."/>
            <person name="Sallet E."/>
            <person name="Samain S."/>
            <person name="Samson N."/>
            <person name="Sanders I."/>
            <person name="Saurat O."/>
            <person name="Scarpelli C."/>
            <person name="Schiex T."/>
            <person name="Segurens B."/>
            <person name="Severin A.J."/>
            <person name="Sherrier D.J."/>
            <person name="Shi R."/>
            <person name="Sims S."/>
            <person name="Singer S.R."/>
            <person name="Sinharoy S."/>
            <person name="Sterck L."/>
            <person name="Viollet A."/>
            <person name="Wang B.B."/>
            <person name="Wang K."/>
            <person name="Wang M."/>
            <person name="Wang X."/>
            <person name="Warfsmann J."/>
            <person name="Weissenbach J."/>
            <person name="White D.D."/>
            <person name="White J.D."/>
            <person name="Wiley G.B."/>
            <person name="Wincker P."/>
            <person name="Xing Y."/>
            <person name="Yang L."/>
            <person name="Yao Z."/>
            <person name="Ying F."/>
            <person name="Zhai J."/>
            <person name="Zhou L."/>
            <person name="Zuber A."/>
            <person name="Denarie J."/>
            <person name="Dixon R.A."/>
            <person name="May G.D."/>
            <person name="Schwartz D.C."/>
            <person name="Rogers J."/>
            <person name="Quetier F."/>
            <person name="Town C.D."/>
            <person name="Roe B.A."/>
        </authorList>
    </citation>
    <scope>NUCLEOTIDE SEQUENCE [LARGE SCALE GENOMIC DNA]</scope>
    <source>
        <strain evidence="1">A17</strain>
        <strain evidence="2 3">cv. Jemalong A17</strain>
    </source>
</reference>
<evidence type="ECO:0000313" key="1">
    <source>
        <dbReference type="EMBL" id="KEH16645.1"/>
    </source>
</evidence>
<protein>
    <submittedName>
        <fullName evidence="1 2">Uncharacterized protein</fullName>
    </submittedName>
</protein>
<keyword evidence="3" id="KW-1185">Reference proteome</keyword>
<dbReference type="AlphaFoldDB" id="A0A072TSW0"/>
<reference evidence="2" key="3">
    <citation type="submission" date="2015-06" db="UniProtKB">
        <authorList>
            <consortium name="EnsemblPlants"/>
        </authorList>
    </citation>
    <scope>IDENTIFICATION</scope>
    <source>
        <strain evidence="2">cv. Jemalong A17</strain>
    </source>
</reference>
<dbReference type="EMBL" id="KL402851">
    <property type="protein sequence ID" value="KEH16645.1"/>
    <property type="molecule type" value="Genomic_DNA"/>
</dbReference>
<proteinExistence type="predicted"/>
<sequence>MLEDDESTQTLQPNILQLDELLTTDADDELFGASDYLPATLQFEPIMFNWTYVYGLSNPQKGKANT</sequence>
<dbReference type="HOGENOM" id="CLU_2835066_0_0_1"/>
<evidence type="ECO:0000313" key="3">
    <source>
        <dbReference type="Proteomes" id="UP000002051"/>
    </source>
</evidence>
<organism evidence="1 3">
    <name type="scientific">Medicago truncatula</name>
    <name type="common">Barrel medic</name>
    <name type="synonym">Medicago tribuloides</name>
    <dbReference type="NCBI Taxonomy" id="3880"/>
    <lineage>
        <taxon>Eukaryota</taxon>
        <taxon>Viridiplantae</taxon>
        <taxon>Streptophyta</taxon>
        <taxon>Embryophyta</taxon>
        <taxon>Tracheophyta</taxon>
        <taxon>Spermatophyta</taxon>
        <taxon>Magnoliopsida</taxon>
        <taxon>eudicotyledons</taxon>
        <taxon>Gunneridae</taxon>
        <taxon>Pentapetalae</taxon>
        <taxon>rosids</taxon>
        <taxon>fabids</taxon>
        <taxon>Fabales</taxon>
        <taxon>Fabaceae</taxon>
        <taxon>Papilionoideae</taxon>
        <taxon>50 kb inversion clade</taxon>
        <taxon>NPAAA clade</taxon>
        <taxon>Hologalegina</taxon>
        <taxon>IRL clade</taxon>
        <taxon>Trifolieae</taxon>
        <taxon>Medicago</taxon>
    </lineage>
</organism>
<evidence type="ECO:0000313" key="2">
    <source>
        <dbReference type="EnsemblPlants" id="KEH16645"/>
    </source>
</evidence>